<dbReference type="PANTHER" id="PTHR43685">
    <property type="entry name" value="GLYCOSYLTRANSFERASE"/>
    <property type="match status" value="1"/>
</dbReference>
<comment type="caution">
    <text evidence="2">The sequence shown here is derived from an EMBL/GenBank/DDBJ whole genome shotgun (WGS) entry which is preliminary data.</text>
</comment>
<dbReference type="Pfam" id="PF00535">
    <property type="entry name" value="Glycos_transf_2"/>
    <property type="match status" value="1"/>
</dbReference>
<dbReference type="InterPro" id="IPR029044">
    <property type="entry name" value="Nucleotide-diphossugar_trans"/>
</dbReference>
<dbReference type="SUPFAM" id="SSF53448">
    <property type="entry name" value="Nucleotide-diphospho-sugar transferases"/>
    <property type="match status" value="1"/>
</dbReference>
<dbReference type="EC" id="2.4.-.-" evidence="2"/>
<keyword evidence="2" id="KW-0328">Glycosyltransferase</keyword>
<dbReference type="InterPro" id="IPR001173">
    <property type="entry name" value="Glyco_trans_2-like"/>
</dbReference>
<organism evidence="2 3">
    <name type="scientific">Novacetimonas hansenii</name>
    <name type="common">Komagataeibacter hansenii</name>
    <dbReference type="NCBI Taxonomy" id="436"/>
    <lineage>
        <taxon>Bacteria</taxon>
        <taxon>Pseudomonadati</taxon>
        <taxon>Pseudomonadota</taxon>
        <taxon>Alphaproteobacteria</taxon>
        <taxon>Acetobacterales</taxon>
        <taxon>Acetobacteraceae</taxon>
        <taxon>Novacetimonas</taxon>
    </lineage>
</organism>
<proteinExistence type="predicted"/>
<feature type="domain" description="Glycosyltransferase 2-like" evidence="1">
    <location>
        <begin position="4"/>
        <end position="99"/>
    </location>
</feature>
<accession>A0AAW5ES61</accession>
<dbReference type="InterPro" id="IPR050834">
    <property type="entry name" value="Glycosyltransf_2"/>
</dbReference>
<dbReference type="AlphaFoldDB" id="A0AAW5ES61"/>
<keyword evidence="2" id="KW-0808">Transferase</keyword>
<protein>
    <submittedName>
        <fullName evidence="2">Glycosyltransferase</fullName>
        <ecNumber evidence="2">2.4.-.-</ecNumber>
    </submittedName>
</protein>
<reference evidence="2" key="2">
    <citation type="submission" date="2022-03" db="EMBL/GenBank/DDBJ databases">
        <authorList>
            <person name="Ryngajllo M."/>
            <person name="Jacek P."/>
            <person name="Kubiak K."/>
        </authorList>
    </citation>
    <scope>NUCLEOTIDE SEQUENCE</scope>
    <source>
        <strain evidence="2">SI1</strain>
    </source>
</reference>
<dbReference type="Proteomes" id="UP001202887">
    <property type="component" value="Unassembled WGS sequence"/>
</dbReference>
<gene>
    <name evidence="2" type="ORF">K1W68_06815</name>
</gene>
<dbReference type="EMBL" id="JAIBCX010000013">
    <property type="protein sequence ID" value="MCJ8353698.1"/>
    <property type="molecule type" value="Genomic_DNA"/>
</dbReference>
<reference evidence="2" key="1">
    <citation type="journal article" date="2021" name="Polymers (Basel)">
        <title>Highly Stretchable Bacterial Cellulose Produced by Komagataeibacter hansenii SI1.</title>
        <authorList>
            <person name="Cielecka I."/>
            <person name="Ryngajllo M."/>
            <person name="Maniukiewicz W."/>
            <person name="Bielecki S."/>
        </authorList>
    </citation>
    <scope>NUCLEOTIDE SEQUENCE</scope>
    <source>
        <strain evidence="2">SI1</strain>
    </source>
</reference>
<name>A0AAW5ES61_NOVHA</name>
<evidence type="ECO:0000259" key="1">
    <source>
        <dbReference type="Pfam" id="PF00535"/>
    </source>
</evidence>
<dbReference type="RefSeq" id="WP_062809250.1">
    <property type="nucleotide sequence ID" value="NZ_CP094848.1"/>
</dbReference>
<sequence>MFFSLIVPTLGRVEELRNLLLSLSQQSLRTFEVIIVDQNGDDRLAPVVAEFNDRLSILHLRSSIRKCNHARNLGASRAGGDILAFPDDDCAYTKDILKTVNRTFSGVRSPEFITGSVITHEGHTGRSGRWKAEETVIDTHTVWTCLIEFNFFIRRHAFNAVGGFDENIGPGTPFGSAEGQDLALRLLKKGFSGLYLPDLRIIHPDKPVSLNIARAYSYGAGMGRVMRNNHLSPGTVLTFMLRPIGGSAFYLLKGNIPFFRYYAMTFLGRVRGYLSLCTGMTAEASPTTG</sequence>
<dbReference type="GO" id="GO:0016757">
    <property type="term" value="F:glycosyltransferase activity"/>
    <property type="evidence" value="ECO:0007669"/>
    <property type="project" value="UniProtKB-KW"/>
</dbReference>
<dbReference type="PANTHER" id="PTHR43685:SF2">
    <property type="entry name" value="GLYCOSYLTRANSFERASE 2-LIKE DOMAIN-CONTAINING PROTEIN"/>
    <property type="match status" value="1"/>
</dbReference>
<dbReference type="Gene3D" id="3.90.550.10">
    <property type="entry name" value="Spore Coat Polysaccharide Biosynthesis Protein SpsA, Chain A"/>
    <property type="match status" value="1"/>
</dbReference>
<evidence type="ECO:0000313" key="3">
    <source>
        <dbReference type="Proteomes" id="UP001202887"/>
    </source>
</evidence>
<evidence type="ECO:0000313" key="2">
    <source>
        <dbReference type="EMBL" id="MCJ8353698.1"/>
    </source>
</evidence>